<dbReference type="PROSITE" id="PS50850">
    <property type="entry name" value="MFS"/>
    <property type="match status" value="1"/>
</dbReference>
<feature type="transmembrane region" description="Helical" evidence="6">
    <location>
        <begin position="19"/>
        <end position="38"/>
    </location>
</feature>
<dbReference type="Proteomes" id="UP000037288">
    <property type="component" value="Unassembled WGS sequence"/>
</dbReference>
<dbReference type="CDD" id="cd17324">
    <property type="entry name" value="MFS_NepI_like"/>
    <property type="match status" value="1"/>
</dbReference>
<feature type="transmembrane region" description="Helical" evidence="6">
    <location>
        <begin position="368"/>
        <end position="387"/>
    </location>
</feature>
<dbReference type="Pfam" id="PF07690">
    <property type="entry name" value="MFS_1"/>
    <property type="match status" value="1"/>
</dbReference>
<reference evidence="9" key="1">
    <citation type="submission" date="2015-07" db="EMBL/GenBank/DDBJ databases">
        <title>Draft genome sequence of Streptomyces sp. CMAA 1322, a bacterium isolated from Caatinga biome, from dry forest semiarid of Brazil.</title>
        <authorList>
            <person name="Santos S.N."/>
            <person name="Gacesa R."/>
            <person name="Taketani R.G."/>
            <person name="Long P.F."/>
            <person name="Melo I.S."/>
        </authorList>
    </citation>
    <scope>NUCLEOTIDE SEQUENCE [LARGE SCALE GENOMIC DNA]</scope>
    <source>
        <strain evidence="9">CMAA 1322</strain>
    </source>
</reference>
<proteinExistence type="predicted"/>
<evidence type="ECO:0000259" key="7">
    <source>
        <dbReference type="PROSITE" id="PS50850"/>
    </source>
</evidence>
<dbReference type="GO" id="GO:0022857">
    <property type="term" value="F:transmembrane transporter activity"/>
    <property type="evidence" value="ECO:0007669"/>
    <property type="project" value="InterPro"/>
</dbReference>
<feature type="domain" description="Major facilitator superfamily (MFS) profile" evidence="7">
    <location>
        <begin position="16"/>
        <end position="392"/>
    </location>
</feature>
<comment type="caution">
    <text evidence="8">The sequence shown here is derived from an EMBL/GenBank/DDBJ whole genome shotgun (WGS) entry which is preliminary data.</text>
</comment>
<comment type="subcellular location">
    <subcellularLocation>
        <location evidence="1">Cell membrane</location>
        <topology evidence="1">Multi-pass membrane protein</topology>
    </subcellularLocation>
</comment>
<organism evidence="8 9">
    <name type="scientific">Streptomyces caatingaensis</name>
    <dbReference type="NCBI Taxonomy" id="1678637"/>
    <lineage>
        <taxon>Bacteria</taxon>
        <taxon>Bacillati</taxon>
        <taxon>Actinomycetota</taxon>
        <taxon>Actinomycetes</taxon>
        <taxon>Kitasatosporales</taxon>
        <taxon>Streptomycetaceae</taxon>
        <taxon>Streptomyces</taxon>
    </lineage>
</organism>
<dbReference type="PANTHER" id="PTHR43124:SF10">
    <property type="entry name" value="PURINE EFFLUX PUMP PBUE"/>
    <property type="match status" value="1"/>
</dbReference>
<dbReference type="PANTHER" id="PTHR43124">
    <property type="entry name" value="PURINE EFFLUX PUMP PBUE"/>
    <property type="match status" value="1"/>
</dbReference>
<dbReference type="PATRIC" id="fig|1678637.3.peg.580"/>
<evidence type="ECO:0000313" key="8">
    <source>
        <dbReference type="EMBL" id="KNB53566.1"/>
    </source>
</evidence>
<evidence type="ECO:0000256" key="5">
    <source>
        <dbReference type="ARBA" id="ARBA00023136"/>
    </source>
</evidence>
<evidence type="ECO:0000256" key="2">
    <source>
        <dbReference type="ARBA" id="ARBA00022475"/>
    </source>
</evidence>
<feature type="transmembrane region" description="Helical" evidence="6">
    <location>
        <begin position="172"/>
        <end position="194"/>
    </location>
</feature>
<dbReference type="InterPro" id="IPR050189">
    <property type="entry name" value="MFS_Efflux_Transporters"/>
</dbReference>
<feature type="transmembrane region" description="Helical" evidence="6">
    <location>
        <begin position="334"/>
        <end position="356"/>
    </location>
</feature>
<feature type="transmembrane region" description="Helical" evidence="6">
    <location>
        <begin position="50"/>
        <end position="74"/>
    </location>
</feature>
<dbReference type="InterPro" id="IPR011701">
    <property type="entry name" value="MFS"/>
</dbReference>
<keyword evidence="2" id="KW-1003">Cell membrane</keyword>
<dbReference type="RefSeq" id="WP_049714283.1">
    <property type="nucleotide sequence ID" value="NZ_LFXA01000002.1"/>
</dbReference>
<dbReference type="GO" id="GO:0005886">
    <property type="term" value="C:plasma membrane"/>
    <property type="evidence" value="ECO:0007669"/>
    <property type="project" value="UniProtKB-SubCell"/>
</dbReference>
<feature type="transmembrane region" description="Helical" evidence="6">
    <location>
        <begin position="247"/>
        <end position="268"/>
    </location>
</feature>
<evidence type="ECO:0000256" key="4">
    <source>
        <dbReference type="ARBA" id="ARBA00022989"/>
    </source>
</evidence>
<feature type="transmembrane region" description="Helical" evidence="6">
    <location>
        <begin position="280"/>
        <end position="298"/>
    </location>
</feature>
<name>A0A0K9XKE4_9ACTN</name>
<keyword evidence="5 6" id="KW-0472">Membrane</keyword>
<feature type="transmembrane region" description="Helical" evidence="6">
    <location>
        <begin position="81"/>
        <end position="100"/>
    </location>
</feature>
<keyword evidence="3 6" id="KW-0812">Transmembrane</keyword>
<feature type="transmembrane region" description="Helical" evidence="6">
    <location>
        <begin position="214"/>
        <end position="235"/>
    </location>
</feature>
<keyword evidence="9" id="KW-1185">Reference proteome</keyword>
<dbReference type="InterPro" id="IPR020846">
    <property type="entry name" value="MFS_dom"/>
</dbReference>
<dbReference type="InterPro" id="IPR036259">
    <property type="entry name" value="MFS_trans_sf"/>
</dbReference>
<feature type="transmembrane region" description="Helical" evidence="6">
    <location>
        <begin position="140"/>
        <end position="160"/>
    </location>
</feature>
<keyword evidence="4 6" id="KW-1133">Transmembrane helix</keyword>
<gene>
    <name evidence="8" type="ORF">AC230_02665</name>
</gene>
<dbReference type="OrthoDB" id="9814237at2"/>
<accession>A0A0K9XKE4</accession>
<evidence type="ECO:0000256" key="6">
    <source>
        <dbReference type="SAM" id="Phobius"/>
    </source>
</evidence>
<sequence>MSNATDAAPGQVSRFSVPLLGFGVFAVATNEFVLAGMLPHLEDSLHVSTAAAGQVVTVYALACAILGPIFATVTAAWSRRVVLLTAALVYLVGTVGAAVAPNYPLLLVAQAVAAGGTGLFVPVGASSGASLVPPERRGRAIATVLTGFTAATAFGAPIGTAFGSRFGWRGTMWFVAGLAVVGIIGLLTLVPRNIPTPPAESLKKRFVPLADPRVLTTLGTTALAFTSVYVLYTYIADIFDGATGGSGGKVATLMFVLGVISIVGSYLAGIVTDRIGGRGVMAICLIWVAVCLGAVQLFSDSFPASIGFIAVFAVACFSMSAPQQHRLIGLNPPLASVLVSLHASILYVAIALAGAIGGAGLSIGGSGSLGYIGAVIALLGLGLSELAHRLTQRKAAAAAAGSPEPAEEAAVTS</sequence>
<evidence type="ECO:0000256" key="3">
    <source>
        <dbReference type="ARBA" id="ARBA00022692"/>
    </source>
</evidence>
<evidence type="ECO:0000313" key="9">
    <source>
        <dbReference type="Proteomes" id="UP000037288"/>
    </source>
</evidence>
<dbReference type="Gene3D" id="1.20.1250.20">
    <property type="entry name" value="MFS general substrate transporter like domains"/>
    <property type="match status" value="1"/>
</dbReference>
<dbReference type="AlphaFoldDB" id="A0A0K9XKE4"/>
<dbReference type="SUPFAM" id="SSF103473">
    <property type="entry name" value="MFS general substrate transporter"/>
    <property type="match status" value="1"/>
</dbReference>
<evidence type="ECO:0000256" key="1">
    <source>
        <dbReference type="ARBA" id="ARBA00004651"/>
    </source>
</evidence>
<feature type="transmembrane region" description="Helical" evidence="6">
    <location>
        <begin position="304"/>
        <end position="322"/>
    </location>
</feature>
<feature type="transmembrane region" description="Helical" evidence="6">
    <location>
        <begin position="106"/>
        <end position="128"/>
    </location>
</feature>
<dbReference type="EMBL" id="LFXA01000002">
    <property type="protein sequence ID" value="KNB53566.1"/>
    <property type="molecule type" value="Genomic_DNA"/>
</dbReference>
<dbReference type="STRING" id="1678637.AC230_02665"/>
<protein>
    <recommendedName>
        <fullName evidence="7">Major facilitator superfamily (MFS) profile domain-containing protein</fullName>
    </recommendedName>
</protein>